<keyword evidence="4" id="KW-1185">Reference proteome</keyword>
<comment type="caution">
    <text evidence="3">The sequence shown here is derived from an EMBL/GenBank/DDBJ whole genome shotgun (WGS) entry which is preliminary data.</text>
</comment>
<dbReference type="Pfam" id="PF01535">
    <property type="entry name" value="PPR"/>
    <property type="match status" value="1"/>
</dbReference>
<accession>A0AAN9J361</accession>
<dbReference type="FunFam" id="1.25.40.10:FF:000348">
    <property type="entry name" value="Pentatricopeptide repeat-containing protein chloroplastic"/>
    <property type="match status" value="1"/>
</dbReference>
<evidence type="ECO:0000313" key="3">
    <source>
        <dbReference type="EMBL" id="KAK7290593.1"/>
    </source>
</evidence>
<name>A0AAN9J361_CROPI</name>
<dbReference type="PROSITE" id="PS51375">
    <property type="entry name" value="PPR"/>
    <property type="match status" value="4"/>
</dbReference>
<dbReference type="NCBIfam" id="TIGR00756">
    <property type="entry name" value="PPR"/>
    <property type="match status" value="7"/>
</dbReference>
<dbReference type="Gene3D" id="1.25.40.10">
    <property type="entry name" value="Tetratricopeptide repeat domain"/>
    <property type="match status" value="3"/>
</dbReference>
<dbReference type="AlphaFoldDB" id="A0AAN9J361"/>
<dbReference type="InterPro" id="IPR011990">
    <property type="entry name" value="TPR-like_helical_dom_sf"/>
</dbReference>
<gene>
    <name evidence="3" type="ORF">RIF29_05125</name>
</gene>
<sequence>MKLACCTPDINVSHLGTPTTTRFSSKDALVFLNKCCNLKQLKQVHGRVIRFGLTHDQVLIRKLIQLSSSYGKMDYATLLFDQLNTIDTFTWNVMIRAYTLSGSPQKALVLFKVMLSHAFEHDKFTYPFVINACIASFAIDFGRVVQGLAVKMGFWGDIYVQNTMMNLYFKCEDADGGRKVFDKMRARNVVSWTTVIAGLAACGELGDAREVFERMPSKNVVSWTAMIDGYVKQRLPMEAFDLFERMQVDNVRPNEFTVVSLVRACTEMGGLKLGRRIHNYALSNGFQIGPFLGTALIDMYSKCGSLDDARKVFDKMKVKNLATWNAMITSLGVHGLRNEALALFEEMVKANEVPDAITFVGVLSACVHMNNLEEGLKYFNLMTEHYGITPVLEHYTCIVELYARANGFNEIQASSDTMSPIANHNVAELLQESKLTDIDDIKKLLDKYFGDSARSELVVDHSSSVTSPPQLQSFKWDVQSPKSQATKLVGKVVPQSNAKPHQQHTTSMPQGAVIRIPCSQNFK</sequence>
<dbReference type="GO" id="GO:0009451">
    <property type="term" value="P:RNA modification"/>
    <property type="evidence" value="ECO:0007669"/>
    <property type="project" value="InterPro"/>
</dbReference>
<dbReference type="InterPro" id="IPR046960">
    <property type="entry name" value="PPR_At4g14850-like_plant"/>
</dbReference>
<evidence type="ECO:0000256" key="1">
    <source>
        <dbReference type="ARBA" id="ARBA00022737"/>
    </source>
</evidence>
<evidence type="ECO:0000313" key="4">
    <source>
        <dbReference type="Proteomes" id="UP001372338"/>
    </source>
</evidence>
<dbReference type="FunFam" id="1.25.40.10:FF:000158">
    <property type="entry name" value="pentatricopeptide repeat-containing protein At2g33680"/>
    <property type="match status" value="1"/>
</dbReference>
<reference evidence="3 4" key="1">
    <citation type="submission" date="2024-01" db="EMBL/GenBank/DDBJ databases">
        <title>The genomes of 5 underutilized Papilionoideae crops provide insights into root nodulation and disease resistanc.</title>
        <authorList>
            <person name="Yuan L."/>
        </authorList>
    </citation>
    <scope>NUCLEOTIDE SEQUENCE [LARGE SCALE GENOMIC DNA]</scope>
    <source>
        <strain evidence="3">ZHUSHIDOU_FW_LH</strain>
        <tissue evidence="3">Leaf</tissue>
    </source>
</reference>
<proteinExistence type="predicted"/>
<feature type="repeat" description="PPR" evidence="2">
    <location>
        <begin position="188"/>
        <end position="218"/>
    </location>
</feature>
<dbReference type="EMBL" id="JAYWIO010000001">
    <property type="protein sequence ID" value="KAK7290593.1"/>
    <property type="molecule type" value="Genomic_DNA"/>
</dbReference>
<dbReference type="PANTHER" id="PTHR47926">
    <property type="entry name" value="PENTATRICOPEPTIDE REPEAT-CONTAINING PROTEIN"/>
    <property type="match status" value="1"/>
</dbReference>
<keyword evidence="1" id="KW-0677">Repeat</keyword>
<dbReference type="Proteomes" id="UP001372338">
    <property type="component" value="Unassembled WGS sequence"/>
</dbReference>
<dbReference type="InterPro" id="IPR002885">
    <property type="entry name" value="PPR_rpt"/>
</dbReference>
<dbReference type="PANTHER" id="PTHR47926:SF359">
    <property type="entry name" value="PENTACOTRIPEPTIDE-REPEAT REGION OF PRORP DOMAIN-CONTAINING PROTEIN"/>
    <property type="match status" value="1"/>
</dbReference>
<evidence type="ECO:0000256" key="2">
    <source>
        <dbReference type="PROSITE-ProRule" id="PRU00708"/>
    </source>
</evidence>
<dbReference type="Pfam" id="PF13041">
    <property type="entry name" value="PPR_2"/>
    <property type="match status" value="3"/>
</dbReference>
<dbReference type="GO" id="GO:0003723">
    <property type="term" value="F:RNA binding"/>
    <property type="evidence" value="ECO:0007669"/>
    <property type="project" value="InterPro"/>
</dbReference>
<organism evidence="3 4">
    <name type="scientific">Crotalaria pallida</name>
    <name type="common">Smooth rattlebox</name>
    <name type="synonym">Crotalaria striata</name>
    <dbReference type="NCBI Taxonomy" id="3830"/>
    <lineage>
        <taxon>Eukaryota</taxon>
        <taxon>Viridiplantae</taxon>
        <taxon>Streptophyta</taxon>
        <taxon>Embryophyta</taxon>
        <taxon>Tracheophyta</taxon>
        <taxon>Spermatophyta</taxon>
        <taxon>Magnoliopsida</taxon>
        <taxon>eudicotyledons</taxon>
        <taxon>Gunneridae</taxon>
        <taxon>Pentapetalae</taxon>
        <taxon>rosids</taxon>
        <taxon>fabids</taxon>
        <taxon>Fabales</taxon>
        <taxon>Fabaceae</taxon>
        <taxon>Papilionoideae</taxon>
        <taxon>50 kb inversion clade</taxon>
        <taxon>genistoids sensu lato</taxon>
        <taxon>core genistoids</taxon>
        <taxon>Crotalarieae</taxon>
        <taxon>Crotalaria</taxon>
    </lineage>
</organism>
<feature type="repeat" description="PPR" evidence="2">
    <location>
        <begin position="320"/>
        <end position="354"/>
    </location>
</feature>
<dbReference type="GO" id="GO:0099402">
    <property type="term" value="P:plant organ development"/>
    <property type="evidence" value="ECO:0007669"/>
    <property type="project" value="UniProtKB-ARBA"/>
</dbReference>
<feature type="repeat" description="PPR" evidence="2">
    <location>
        <begin position="87"/>
        <end position="121"/>
    </location>
</feature>
<protein>
    <recommendedName>
        <fullName evidence="5">Pentatricopeptide repeat protein</fullName>
    </recommendedName>
</protein>
<evidence type="ECO:0008006" key="5">
    <source>
        <dbReference type="Google" id="ProtNLM"/>
    </source>
</evidence>
<feature type="repeat" description="PPR" evidence="2">
    <location>
        <begin position="219"/>
        <end position="253"/>
    </location>
</feature>